<organism evidence="3 4">
    <name type="scientific">Levilactobacillus tongjiangensis</name>
    <dbReference type="NCBI Taxonomy" id="2486023"/>
    <lineage>
        <taxon>Bacteria</taxon>
        <taxon>Bacillati</taxon>
        <taxon>Bacillota</taxon>
        <taxon>Bacilli</taxon>
        <taxon>Lactobacillales</taxon>
        <taxon>Lactobacillaceae</taxon>
        <taxon>Levilactobacillus</taxon>
    </lineage>
</organism>
<dbReference type="InterPro" id="IPR013321">
    <property type="entry name" value="Arc_rbn_hlx_hlx"/>
</dbReference>
<sequence length="89" mass="9891">MSKNTTLTIRLNKDVKEHAAKVASGMGLDLSTAVNMFLVELNKTNKLPFTPTGPEFPDIWKDDPKDIASFNQHIGLLDDGRNYGKENTD</sequence>
<comment type="caution">
    <text evidence="3">The sequence shown here is derived from an EMBL/GenBank/DDBJ whole genome shotgun (WGS) entry which is preliminary data.</text>
</comment>
<evidence type="ECO:0000256" key="1">
    <source>
        <dbReference type="ARBA" id="ARBA00010562"/>
    </source>
</evidence>
<proteinExistence type="inferred from homology"/>
<evidence type="ECO:0000256" key="2">
    <source>
        <dbReference type="ARBA" id="ARBA00022649"/>
    </source>
</evidence>
<evidence type="ECO:0000313" key="3">
    <source>
        <dbReference type="EMBL" id="MFC6208249.1"/>
    </source>
</evidence>
<dbReference type="PANTHER" id="PTHR38781">
    <property type="entry name" value="ANTITOXIN DINJ-RELATED"/>
    <property type="match status" value="1"/>
</dbReference>
<accession>A0ABW1SV40</accession>
<gene>
    <name evidence="3" type="ORF">ACFP1G_12370</name>
</gene>
<dbReference type="RefSeq" id="WP_164508786.1">
    <property type="nucleotide sequence ID" value="NZ_JBHSSK010000040.1"/>
</dbReference>
<dbReference type="InterPro" id="IPR007337">
    <property type="entry name" value="RelB/DinJ"/>
</dbReference>
<reference evidence="4" key="1">
    <citation type="journal article" date="2019" name="Int. J. Syst. Evol. Microbiol.">
        <title>The Global Catalogue of Microorganisms (GCM) 10K type strain sequencing project: providing services to taxonomists for standard genome sequencing and annotation.</title>
        <authorList>
            <consortium name="The Broad Institute Genomics Platform"/>
            <consortium name="The Broad Institute Genome Sequencing Center for Infectious Disease"/>
            <person name="Wu L."/>
            <person name="Ma J."/>
        </authorList>
    </citation>
    <scope>NUCLEOTIDE SEQUENCE [LARGE SCALE GENOMIC DNA]</scope>
    <source>
        <strain evidence="4">CCM 8905</strain>
    </source>
</reference>
<evidence type="ECO:0000313" key="4">
    <source>
        <dbReference type="Proteomes" id="UP001596254"/>
    </source>
</evidence>
<name>A0ABW1SV40_9LACO</name>
<keyword evidence="2" id="KW-1277">Toxin-antitoxin system</keyword>
<dbReference type="PANTHER" id="PTHR38781:SF1">
    <property type="entry name" value="ANTITOXIN DINJ-RELATED"/>
    <property type="match status" value="1"/>
</dbReference>
<comment type="similarity">
    <text evidence="1">Belongs to the RelB/DinJ antitoxin family.</text>
</comment>
<dbReference type="NCBIfam" id="TIGR02384">
    <property type="entry name" value="RelB_DinJ"/>
    <property type="match status" value="1"/>
</dbReference>
<dbReference type="Proteomes" id="UP001596254">
    <property type="component" value="Unassembled WGS sequence"/>
</dbReference>
<dbReference type="EMBL" id="JBHSSK010000040">
    <property type="protein sequence ID" value="MFC6208249.1"/>
    <property type="molecule type" value="Genomic_DNA"/>
</dbReference>
<keyword evidence="4" id="KW-1185">Reference proteome</keyword>
<protein>
    <submittedName>
        <fullName evidence="3">Type II toxin-antitoxin system RelB/DinJ family antitoxin</fullName>
    </submittedName>
</protein>
<dbReference type="Gene3D" id="1.10.1220.10">
    <property type="entry name" value="Met repressor-like"/>
    <property type="match status" value="1"/>
</dbReference>
<dbReference type="Pfam" id="PF04221">
    <property type="entry name" value="RelB"/>
    <property type="match status" value="1"/>
</dbReference>